<dbReference type="InterPro" id="IPR006598">
    <property type="entry name" value="CAP10"/>
</dbReference>
<name>A0A0A1TT54_9HYPO</name>
<dbReference type="PANTHER" id="PTHR12203:SF22">
    <property type="entry name" value="CAPSULE ASSOCIATED PROTEIN"/>
    <property type="match status" value="1"/>
</dbReference>
<evidence type="ECO:0000256" key="2">
    <source>
        <dbReference type="SAM" id="Phobius"/>
    </source>
</evidence>
<dbReference type="OrthoDB" id="541052at2759"/>
<proteinExistence type="predicted"/>
<dbReference type="SMART" id="SM00672">
    <property type="entry name" value="CAP10"/>
    <property type="match status" value="1"/>
</dbReference>
<feature type="domain" description="Glycosyl transferase CAP10" evidence="3">
    <location>
        <begin position="338"/>
        <end position="632"/>
    </location>
</feature>
<accession>A0A0A1TT54</accession>
<dbReference type="Proteomes" id="UP000039046">
    <property type="component" value="Unassembled WGS sequence"/>
</dbReference>
<keyword evidence="5" id="KW-1185">Reference proteome</keyword>
<reference evidence="4 5" key="1">
    <citation type="journal article" date="2015" name="Genome Announc.">
        <title>Draft Genome Sequence and Gene Annotation of the Entomopathogenic Fungus Verticillium hemipterigenum.</title>
        <authorList>
            <person name="Horn F."/>
            <person name="Habel A."/>
            <person name="Scharf D.H."/>
            <person name="Dworschak J."/>
            <person name="Brakhage A.A."/>
            <person name="Guthke R."/>
            <person name="Hertweck C."/>
            <person name="Linde J."/>
        </authorList>
    </citation>
    <scope>NUCLEOTIDE SEQUENCE [LARGE SCALE GENOMIC DNA]</scope>
</reference>
<dbReference type="HOGENOM" id="CLU_005027_4_2_1"/>
<evidence type="ECO:0000259" key="3">
    <source>
        <dbReference type="SMART" id="SM00672"/>
    </source>
</evidence>
<evidence type="ECO:0000256" key="1">
    <source>
        <dbReference type="SAM" id="MobiDB-lite"/>
    </source>
</evidence>
<evidence type="ECO:0000313" key="4">
    <source>
        <dbReference type="EMBL" id="CEJ94842.1"/>
    </source>
</evidence>
<evidence type="ECO:0000313" key="5">
    <source>
        <dbReference type="Proteomes" id="UP000039046"/>
    </source>
</evidence>
<gene>
    <name evidence="4" type="ORF">VHEMI10350</name>
</gene>
<keyword evidence="2" id="KW-0812">Transmembrane</keyword>
<organism evidence="4 5">
    <name type="scientific">[Torrubiella] hemipterigena</name>
    <dbReference type="NCBI Taxonomy" id="1531966"/>
    <lineage>
        <taxon>Eukaryota</taxon>
        <taxon>Fungi</taxon>
        <taxon>Dikarya</taxon>
        <taxon>Ascomycota</taxon>
        <taxon>Pezizomycotina</taxon>
        <taxon>Sordariomycetes</taxon>
        <taxon>Hypocreomycetidae</taxon>
        <taxon>Hypocreales</taxon>
        <taxon>Clavicipitaceae</taxon>
        <taxon>Clavicipitaceae incertae sedis</taxon>
        <taxon>'Torrubiella' clade</taxon>
    </lineage>
</organism>
<sequence>MPGLLTRRSAGITRYVALAIFLFCAFIVLSRNNHDSQPRTFFRPEMSDNHASPMAGHKAYDSQSPMRRPPSGHFPRPKTKQAPLGDDGHHPIDKLVHDAQAKYDEMLSRESKTVSDAAQEYRKRHGRHPPPGFDRWFKFAKSVDAVIVEDFFDPIYEDLEPFWAMDPAMLRRESWDYEMTINVRNGKATAGSDWFWTVLWLNMTKSVEHLLPDVDLPLNAMDETRVVAPWEDVNAFMAKAAKTVHLGNPKNIKNTYQALPPPGQGDLGVNPRSRKFQDDKFYWLLARQGCPPDSLARQTPPKSALRSPPYISMDYSKPHSPDGYVANYSMSSHLCHQPDLQGLEGALIRPLSTSTTQTLTPMFAGSKLSVSNEIRLPAPMYWAGEERFTGGNNHGAAWHNKLDRVVWRGVATGGFNTEDNWRGFQRHRFVAMNNGTKVSGAESGFMHPENFALPEKQYNVQAQHQGQLGEWIESFSDASFIELDCHSDDPNVSDEDRCSYVDSFYETTEGLPMAKQFDNKYVPDIDGNSFSGRYLGFLRSTSLPIKATIFREWHDSRIVPWKHFVPMDNRFGDYFGIMEYFLGFGNKPGHDAVAEKIAMDGKEWAEKVLRKEDMQVYFVRLMMEYARICDERRETMGWVADVTADPTLKSAWRWW</sequence>
<dbReference type="PANTHER" id="PTHR12203">
    <property type="entry name" value="KDEL LYS-ASP-GLU-LEU CONTAINING - RELATED"/>
    <property type="match status" value="1"/>
</dbReference>
<dbReference type="AlphaFoldDB" id="A0A0A1TT54"/>
<keyword evidence="2" id="KW-1133">Transmembrane helix</keyword>
<feature type="transmembrane region" description="Helical" evidence="2">
    <location>
        <begin position="12"/>
        <end position="29"/>
    </location>
</feature>
<dbReference type="InterPro" id="IPR051091">
    <property type="entry name" value="O-Glucosyltr/Glycosyltrsf_90"/>
</dbReference>
<feature type="region of interest" description="Disordered" evidence="1">
    <location>
        <begin position="106"/>
        <end position="126"/>
    </location>
</feature>
<feature type="region of interest" description="Disordered" evidence="1">
    <location>
        <begin position="40"/>
        <end position="91"/>
    </location>
</feature>
<dbReference type="Pfam" id="PF05686">
    <property type="entry name" value="Glyco_transf_90"/>
    <property type="match status" value="1"/>
</dbReference>
<protein>
    <recommendedName>
        <fullName evidence="3">Glycosyl transferase CAP10 domain-containing protein</fullName>
    </recommendedName>
</protein>
<keyword evidence="2" id="KW-0472">Membrane</keyword>
<dbReference type="EMBL" id="CDHN01000007">
    <property type="protein sequence ID" value="CEJ94842.1"/>
    <property type="molecule type" value="Genomic_DNA"/>
</dbReference>